<protein>
    <submittedName>
        <fullName evidence="2">Uncharacterized protein</fullName>
    </submittedName>
</protein>
<dbReference type="EnsemblMetazoa" id="G30340.1">
    <property type="protein sequence ID" value="G30340.1:cds"/>
    <property type="gene ID" value="G30340"/>
</dbReference>
<keyword evidence="3" id="KW-1185">Reference proteome</keyword>
<evidence type="ECO:0000313" key="3">
    <source>
        <dbReference type="Proteomes" id="UP000005408"/>
    </source>
</evidence>
<accession>A0A8W8LYJ1</accession>
<evidence type="ECO:0000256" key="1">
    <source>
        <dbReference type="SAM" id="Phobius"/>
    </source>
</evidence>
<keyword evidence="1" id="KW-1133">Transmembrane helix</keyword>
<keyword evidence="1" id="KW-0812">Transmembrane</keyword>
<dbReference type="AlphaFoldDB" id="A0A8W8LYJ1"/>
<proteinExistence type="predicted"/>
<organism evidence="2 3">
    <name type="scientific">Magallana gigas</name>
    <name type="common">Pacific oyster</name>
    <name type="synonym">Crassostrea gigas</name>
    <dbReference type="NCBI Taxonomy" id="29159"/>
    <lineage>
        <taxon>Eukaryota</taxon>
        <taxon>Metazoa</taxon>
        <taxon>Spiralia</taxon>
        <taxon>Lophotrochozoa</taxon>
        <taxon>Mollusca</taxon>
        <taxon>Bivalvia</taxon>
        <taxon>Autobranchia</taxon>
        <taxon>Pteriomorphia</taxon>
        <taxon>Ostreida</taxon>
        <taxon>Ostreoidea</taxon>
        <taxon>Ostreidae</taxon>
        <taxon>Magallana</taxon>
    </lineage>
</organism>
<name>A0A8W8LYJ1_MAGGI</name>
<keyword evidence="1" id="KW-0472">Membrane</keyword>
<evidence type="ECO:0000313" key="2">
    <source>
        <dbReference type="EnsemblMetazoa" id="G30340.1:cds"/>
    </source>
</evidence>
<sequence length="271" mass="31402">MGSRGRPINQTTAASRCRTLYDSQLIPRMYIEDHNLTGDIIQELNPGESAWIDGKTQNIGCYQEKCLKIKRILQRKDRKLPYICVNSKSIKVNTGYVLYKESEKLCDKNKFSMRFMFDVKKLIQRIDQLHLQLSNQTFWIPKVKLTENLDTLCTFVTTRKYSLDTFTGNCSIHQLGICINNSYIPDYQLTLMPEMTSMNNTTDGDQLNSSVEPIPIICGVDLSELIWIAVPFLTMLVLLSLSIIFWKKRSASMRKKNKLLENEKHLEKQFI</sequence>
<dbReference type="Proteomes" id="UP000005408">
    <property type="component" value="Unassembled WGS sequence"/>
</dbReference>
<reference evidence="2" key="1">
    <citation type="submission" date="2022-08" db="UniProtKB">
        <authorList>
            <consortium name="EnsemblMetazoa"/>
        </authorList>
    </citation>
    <scope>IDENTIFICATION</scope>
    <source>
        <strain evidence="2">05x7-T-G4-1.051#20</strain>
    </source>
</reference>
<feature type="transmembrane region" description="Helical" evidence="1">
    <location>
        <begin position="225"/>
        <end position="246"/>
    </location>
</feature>